<keyword evidence="8 9" id="KW-0472">Membrane</keyword>
<dbReference type="NCBIfam" id="TIGR00680">
    <property type="entry name" value="kdpA"/>
    <property type="match status" value="1"/>
</dbReference>
<comment type="function">
    <text evidence="9">Part of the high-affinity ATP-driven potassium transport (or Kdp) system, which catalyzes the hydrolysis of ATP coupled with the electrogenic transport of potassium into the cytoplasm. This subunit binds the extracellular potassium ions and delivers the ions to the membrane domain of KdpB through an intramembrane tunnel.</text>
</comment>
<dbReference type="Proteomes" id="UP000045545">
    <property type="component" value="Unassembled WGS sequence"/>
</dbReference>
<name>A0A0E3W3M6_9FIRM</name>
<keyword evidence="2 9" id="KW-1003">Cell membrane</keyword>
<feature type="transmembrane region" description="Helical" evidence="9">
    <location>
        <begin position="376"/>
        <end position="402"/>
    </location>
</feature>
<dbReference type="InterPro" id="IPR004623">
    <property type="entry name" value="KdpA"/>
</dbReference>
<dbReference type="PANTHER" id="PTHR30607">
    <property type="entry name" value="POTASSIUM-TRANSPORTING ATPASE A CHAIN"/>
    <property type="match status" value="1"/>
</dbReference>
<evidence type="ECO:0000256" key="6">
    <source>
        <dbReference type="ARBA" id="ARBA00022989"/>
    </source>
</evidence>
<keyword evidence="6 9" id="KW-1133">Transmembrane helix</keyword>
<dbReference type="GO" id="GO:0005886">
    <property type="term" value="C:plasma membrane"/>
    <property type="evidence" value="ECO:0007669"/>
    <property type="project" value="UniProtKB-SubCell"/>
</dbReference>
<dbReference type="GO" id="GO:0030955">
    <property type="term" value="F:potassium ion binding"/>
    <property type="evidence" value="ECO:0007669"/>
    <property type="project" value="UniProtKB-UniRule"/>
</dbReference>
<feature type="transmembrane region" description="Helical" evidence="9">
    <location>
        <begin position="530"/>
        <end position="553"/>
    </location>
</feature>
<evidence type="ECO:0000256" key="4">
    <source>
        <dbReference type="ARBA" id="ARBA00022692"/>
    </source>
</evidence>
<evidence type="ECO:0000313" key="11">
    <source>
        <dbReference type="Proteomes" id="UP000045545"/>
    </source>
</evidence>
<evidence type="ECO:0000256" key="5">
    <source>
        <dbReference type="ARBA" id="ARBA00022958"/>
    </source>
</evidence>
<keyword evidence="4 9" id="KW-0812">Transmembrane</keyword>
<dbReference type="Pfam" id="PF03814">
    <property type="entry name" value="KdpA"/>
    <property type="match status" value="1"/>
</dbReference>
<dbReference type="GO" id="GO:0008556">
    <property type="term" value="F:P-type potassium transmembrane transporter activity"/>
    <property type="evidence" value="ECO:0007669"/>
    <property type="project" value="InterPro"/>
</dbReference>
<dbReference type="EMBL" id="CGIH01000038">
    <property type="protein sequence ID" value="CFX93538.1"/>
    <property type="molecule type" value="Genomic_DNA"/>
</dbReference>
<evidence type="ECO:0000256" key="8">
    <source>
        <dbReference type="ARBA" id="ARBA00023136"/>
    </source>
</evidence>
<feature type="transmembrane region" description="Helical" evidence="9">
    <location>
        <begin position="286"/>
        <end position="304"/>
    </location>
</feature>
<feature type="transmembrane region" description="Helical" evidence="9">
    <location>
        <begin position="142"/>
        <end position="160"/>
    </location>
</feature>
<dbReference type="PANTHER" id="PTHR30607:SF2">
    <property type="entry name" value="POTASSIUM-TRANSPORTING ATPASE POTASSIUM-BINDING SUBUNIT"/>
    <property type="match status" value="1"/>
</dbReference>
<feature type="transmembrane region" description="Helical" evidence="9">
    <location>
        <begin position="483"/>
        <end position="509"/>
    </location>
</feature>
<evidence type="ECO:0000256" key="7">
    <source>
        <dbReference type="ARBA" id="ARBA00023065"/>
    </source>
</evidence>
<feature type="transmembrane region" description="Helical" evidence="9">
    <location>
        <begin position="181"/>
        <end position="199"/>
    </location>
</feature>
<feature type="transmembrane region" description="Helical" evidence="9">
    <location>
        <begin position="66"/>
        <end position="84"/>
    </location>
</feature>
<evidence type="ECO:0000256" key="3">
    <source>
        <dbReference type="ARBA" id="ARBA00022538"/>
    </source>
</evidence>
<evidence type="ECO:0000256" key="2">
    <source>
        <dbReference type="ARBA" id="ARBA00022475"/>
    </source>
</evidence>
<gene>
    <name evidence="9" type="primary">kdpA</name>
    <name evidence="10" type="ORF">2241</name>
</gene>
<evidence type="ECO:0000256" key="1">
    <source>
        <dbReference type="ARBA" id="ARBA00022448"/>
    </source>
</evidence>
<accession>A0A0E3W3M6</accession>
<dbReference type="RefSeq" id="WP_046498913.1">
    <property type="nucleotide sequence ID" value="NZ_CGIH01000038.1"/>
</dbReference>
<organism evidence="10 11">
    <name type="scientific">Syntrophomonas zehnderi OL-4</name>
    <dbReference type="NCBI Taxonomy" id="690567"/>
    <lineage>
        <taxon>Bacteria</taxon>
        <taxon>Bacillati</taxon>
        <taxon>Bacillota</taxon>
        <taxon>Clostridia</taxon>
        <taxon>Eubacteriales</taxon>
        <taxon>Syntrophomonadaceae</taxon>
        <taxon>Syntrophomonas</taxon>
    </lineage>
</organism>
<comment type="caution">
    <text evidence="9">Lacks conserved residue(s) required for the propagation of feature annotation.</text>
</comment>
<proteinExistence type="inferred from homology"/>
<dbReference type="AlphaFoldDB" id="A0A0E3W3M6"/>
<evidence type="ECO:0000256" key="9">
    <source>
        <dbReference type="HAMAP-Rule" id="MF_00275"/>
    </source>
</evidence>
<dbReference type="OrthoDB" id="9763796at2"/>
<feature type="transmembrane region" description="Helical" evidence="9">
    <location>
        <begin position="423"/>
        <end position="442"/>
    </location>
</feature>
<comment type="similarity">
    <text evidence="9">Belongs to the KdpA family.</text>
</comment>
<dbReference type="STRING" id="690567.2241"/>
<comment type="subcellular location">
    <subcellularLocation>
        <location evidence="9">Cell membrane</location>
        <topology evidence="9">Multi-pass membrane protein</topology>
    </subcellularLocation>
</comment>
<dbReference type="HAMAP" id="MF_00275">
    <property type="entry name" value="KdpA"/>
    <property type="match status" value="1"/>
</dbReference>
<sequence>MKTIDIMQILFFLVVLSTLAIPLGRYMARVYMGEKGFLDRLMLPFEKLIYRICGVNETEEMGWRQYAGALLIFNLAGFLLLFILQLIQGVLPFNPQKMAAVKWDLALNTAISFMTNTNWQAYGGESTMSYFTQMTGMTVQNFVSAATGMAVAVALIRGLTRRNSKTLGNFWVDLTRSVTRILLPISFVLALVLVSQGVIQNLHPYQTVQTLEGKPQVLAMGPVASQEAIKELGTNGGGFMNANSAHPFENPTPLTNFLEMLAILVIPAALPFTFGHMSGDKRQGRAIFLAMLILFMAASGITYYNEAAGNPQLAIRGVTGPTAMEGKEVRFGIVNSALWSTVTTASSCGAVNSMHDSFTPLGGMIPLWLMMLGENVFGGVGSGLYGMLAFVIITIFIVGLMVGRTPEYLGKKIEAREMKMVTLAILIPAASILLGSATAAATPSGTASILNPGPHGLSEILYAFSSCTGNNGSAFAGLNANTLFYNLMLSAALLAGRFGVILPMLAVAGSMGAKSSIPAGAGTISTHNSMFVGLLIVTVIIVGALTFFPALALGPLLEQMIMLGG</sequence>
<keyword evidence="3 9" id="KW-0633">Potassium transport</keyword>
<protein>
    <recommendedName>
        <fullName evidence="9">Potassium-transporting ATPase potassium-binding subunit</fullName>
    </recommendedName>
    <alternativeName>
        <fullName evidence="9">ATP phosphohydrolase [potassium-transporting] A chain</fullName>
    </alternativeName>
    <alternativeName>
        <fullName evidence="9">Potassium-binding and translocating subunit A</fullName>
    </alternativeName>
    <alternativeName>
        <fullName evidence="9">Potassium-translocating ATPase A chain</fullName>
    </alternativeName>
</protein>
<keyword evidence="1 9" id="KW-0813">Transport</keyword>
<evidence type="ECO:0000313" key="10">
    <source>
        <dbReference type="EMBL" id="CFX93538.1"/>
    </source>
</evidence>
<comment type="subunit">
    <text evidence="9">The system is composed of three essential subunits: KdpA, KdpB and KdpC.</text>
</comment>
<reference evidence="10 11" key="1">
    <citation type="submission" date="2015-03" db="EMBL/GenBank/DDBJ databases">
        <authorList>
            <person name="Murphy D."/>
        </authorList>
    </citation>
    <scope>NUCLEOTIDE SEQUENCE [LARGE SCALE GENOMIC DNA]</scope>
    <source>
        <strain evidence="10 11">OL-4</strain>
    </source>
</reference>
<keyword evidence="7 9" id="KW-0406">Ion transport</keyword>
<keyword evidence="5 9" id="KW-0630">Potassium</keyword>
<keyword evidence="11" id="KW-1185">Reference proteome</keyword>
<dbReference type="PIRSF" id="PIRSF001294">
    <property type="entry name" value="K_ATPaseA"/>
    <property type="match status" value="1"/>
</dbReference>
<feature type="transmembrane region" description="Helical" evidence="9">
    <location>
        <begin position="257"/>
        <end position="274"/>
    </location>
</feature>